<dbReference type="OrthoDB" id="5215637at2759"/>
<feature type="region of interest" description="Disordered" evidence="1">
    <location>
        <begin position="308"/>
        <end position="332"/>
    </location>
</feature>
<feature type="compositionally biased region" description="Low complexity" evidence="1">
    <location>
        <begin position="198"/>
        <end position="208"/>
    </location>
</feature>
<evidence type="ECO:0000256" key="2">
    <source>
        <dbReference type="SAM" id="Phobius"/>
    </source>
</evidence>
<feature type="region of interest" description="Disordered" evidence="1">
    <location>
        <begin position="349"/>
        <end position="428"/>
    </location>
</feature>
<keyword evidence="2" id="KW-1133">Transmembrane helix</keyword>
<evidence type="ECO:0000313" key="5">
    <source>
        <dbReference type="Proteomes" id="UP000635477"/>
    </source>
</evidence>
<feature type="region of interest" description="Disordered" evidence="1">
    <location>
        <begin position="145"/>
        <end position="208"/>
    </location>
</feature>
<feature type="compositionally biased region" description="Polar residues" evidence="1">
    <location>
        <begin position="164"/>
        <end position="197"/>
    </location>
</feature>
<organism evidence="4 5">
    <name type="scientific">Fusarium zealandicum</name>
    <dbReference type="NCBI Taxonomy" id="1053134"/>
    <lineage>
        <taxon>Eukaryota</taxon>
        <taxon>Fungi</taxon>
        <taxon>Dikarya</taxon>
        <taxon>Ascomycota</taxon>
        <taxon>Pezizomycotina</taxon>
        <taxon>Sordariomycetes</taxon>
        <taxon>Hypocreomycetidae</taxon>
        <taxon>Hypocreales</taxon>
        <taxon>Nectriaceae</taxon>
        <taxon>Fusarium</taxon>
        <taxon>Fusarium staphyleae species complex</taxon>
    </lineage>
</organism>
<dbReference type="AlphaFoldDB" id="A0A8H4UQE6"/>
<sequence length="428" mass="45250">MQRWFLTAALASVASATCYYPDGSNAAIDYNYQPCGDSSTTYSTCCYFGEGDKCLPNGLCKQPDRFDYRAACQNKDWSNCPEVCLDSEYSLRGLIDTRCGIVSAYMLEAESGTWLPLQECGTNEYCCPSSSGNDCCDNGSETYSLAAPNPSSKSDKDSEAGKATDSNPAETASDAASSGFQSIVRTTATEASDPSNDSSSSGSAKSSVPVGAVAGGVVGSVAVIGLLALGGLCFFGRQRNKPTVPSDGTVVVGGAGGSNGSNVSDHGKEKPVLHQNVVAEIEGSAGNVYTEADSQLISRARFAARQDNEENTWTAAQEEKPLAHQKQKQNMAEVEGSAGNFYTEADSEAISQARFQQRQHEEEGRDALDDRTKFPPRPNPAEVEGSAGNIYIEANSQAAGQDLSKDKKARETIAGRQQDKSAVHELAS</sequence>
<keyword evidence="2" id="KW-0812">Transmembrane</keyword>
<feature type="compositionally biased region" description="Basic and acidic residues" evidence="1">
    <location>
        <begin position="358"/>
        <end position="373"/>
    </location>
</feature>
<feature type="compositionally biased region" description="Basic and acidic residues" evidence="1">
    <location>
        <begin position="403"/>
        <end position="428"/>
    </location>
</feature>
<gene>
    <name evidence="4" type="ORF">FZEAL_2984</name>
</gene>
<keyword evidence="2" id="KW-0472">Membrane</keyword>
<comment type="caution">
    <text evidence="4">The sequence shown here is derived from an EMBL/GenBank/DDBJ whole genome shotgun (WGS) entry which is preliminary data.</text>
</comment>
<protein>
    <submittedName>
        <fullName evidence="4">Uncharacterized protein</fullName>
    </submittedName>
</protein>
<feature type="signal peptide" evidence="3">
    <location>
        <begin position="1"/>
        <end position="16"/>
    </location>
</feature>
<accession>A0A8H4UQE6</accession>
<evidence type="ECO:0000256" key="3">
    <source>
        <dbReference type="SAM" id="SignalP"/>
    </source>
</evidence>
<feature type="compositionally biased region" description="Basic and acidic residues" evidence="1">
    <location>
        <begin position="153"/>
        <end position="162"/>
    </location>
</feature>
<feature type="chain" id="PRO_5034005187" evidence="3">
    <location>
        <begin position="17"/>
        <end position="428"/>
    </location>
</feature>
<reference evidence="4" key="1">
    <citation type="journal article" date="2020" name="BMC Genomics">
        <title>Correction to: Identification and distribution of gene clusters required for synthesis of sphingolipid metabolism inhibitors in diverse species of the filamentous fungus Fusarium.</title>
        <authorList>
            <person name="Kim H.S."/>
            <person name="Lohmar J.M."/>
            <person name="Busman M."/>
            <person name="Brown D.W."/>
            <person name="Naumann T.A."/>
            <person name="Divon H.H."/>
            <person name="Lysoe E."/>
            <person name="Uhlig S."/>
            <person name="Proctor R.H."/>
        </authorList>
    </citation>
    <scope>NUCLEOTIDE SEQUENCE</scope>
    <source>
        <strain evidence="4">NRRL 22465</strain>
    </source>
</reference>
<keyword evidence="5" id="KW-1185">Reference proteome</keyword>
<reference evidence="4" key="2">
    <citation type="submission" date="2020-05" db="EMBL/GenBank/DDBJ databases">
        <authorList>
            <person name="Kim H.-S."/>
            <person name="Proctor R.H."/>
            <person name="Brown D.W."/>
        </authorList>
    </citation>
    <scope>NUCLEOTIDE SEQUENCE</scope>
    <source>
        <strain evidence="4">NRRL 22465</strain>
    </source>
</reference>
<proteinExistence type="predicted"/>
<dbReference type="Proteomes" id="UP000635477">
    <property type="component" value="Unassembled WGS sequence"/>
</dbReference>
<dbReference type="EMBL" id="JABEYC010000182">
    <property type="protein sequence ID" value="KAF4981150.1"/>
    <property type="molecule type" value="Genomic_DNA"/>
</dbReference>
<name>A0A8H4UQE6_9HYPO</name>
<feature type="transmembrane region" description="Helical" evidence="2">
    <location>
        <begin position="210"/>
        <end position="235"/>
    </location>
</feature>
<evidence type="ECO:0000313" key="4">
    <source>
        <dbReference type="EMBL" id="KAF4981150.1"/>
    </source>
</evidence>
<keyword evidence="3" id="KW-0732">Signal</keyword>
<evidence type="ECO:0000256" key="1">
    <source>
        <dbReference type="SAM" id="MobiDB-lite"/>
    </source>
</evidence>